<organism evidence="1 2">
    <name type="scientific">Rickettsia canadensis str. CA410</name>
    <dbReference type="NCBI Taxonomy" id="1105107"/>
    <lineage>
        <taxon>Bacteria</taxon>
        <taxon>Pseudomonadati</taxon>
        <taxon>Pseudomonadota</taxon>
        <taxon>Alphaproteobacteria</taxon>
        <taxon>Rickettsiales</taxon>
        <taxon>Rickettsiaceae</taxon>
        <taxon>Rickettsieae</taxon>
        <taxon>Rickettsia</taxon>
        <taxon>belli group</taxon>
    </lineage>
</organism>
<dbReference type="EMBL" id="CP003304">
    <property type="protein sequence ID" value="AFB21033.1"/>
    <property type="molecule type" value="Genomic_DNA"/>
</dbReference>
<name>A0ABN4AA21_RICCA</name>
<gene>
    <name evidence="1" type="ORF">RCA_02300</name>
</gene>
<evidence type="ECO:0000313" key="1">
    <source>
        <dbReference type="EMBL" id="AFB21033.1"/>
    </source>
</evidence>
<keyword evidence="2" id="KW-1185">Reference proteome</keyword>
<sequence length="74" mass="8151">MVNISKVSGGNITGKIIGLIIKDFCLKHIQNIEAYTAEGIGHSEINHPIIMNHEVMISDSVLSFTSPFEIIENK</sequence>
<reference evidence="2" key="1">
    <citation type="submission" date="2012-02" db="EMBL/GenBank/DDBJ databases">
        <title>Complete genome sequence of Rickettsia parkeri strain Portsmouth.</title>
        <authorList>
            <person name="Johnson S.L."/>
            <person name="Munk A.C."/>
            <person name="Han S."/>
            <person name="Bruce D.C."/>
            <person name="Dasch G.A."/>
        </authorList>
    </citation>
    <scope>NUCLEOTIDE SEQUENCE [LARGE SCALE GENOMIC DNA]</scope>
    <source>
        <strain evidence="2">CA410</strain>
    </source>
</reference>
<accession>A0ABN4AA21</accession>
<evidence type="ECO:0000313" key="2">
    <source>
        <dbReference type="Proteomes" id="UP000007878"/>
    </source>
</evidence>
<proteinExistence type="predicted"/>
<protein>
    <submittedName>
        <fullName evidence="1">Microcin C7 resistance protein</fullName>
    </submittedName>
</protein>
<dbReference type="Proteomes" id="UP000007878">
    <property type="component" value="Chromosome"/>
</dbReference>